<dbReference type="PANTHER" id="PTHR24269">
    <property type="entry name" value="KREMEN PROTEIN"/>
    <property type="match status" value="1"/>
</dbReference>
<evidence type="ECO:0000313" key="9">
    <source>
        <dbReference type="Proteomes" id="UP001375240"/>
    </source>
</evidence>
<dbReference type="SMART" id="SM00321">
    <property type="entry name" value="WSC"/>
    <property type="match status" value="2"/>
</dbReference>
<dbReference type="PROSITE" id="PS51212">
    <property type="entry name" value="WSC"/>
    <property type="match status" value="2"/>
</dbReference>
<evidence type="ECO:0000256" key="1">
    <source>
        <dbReference type="ARBA" id="ARBA00004167"/>
    </source>
</evidence>
<keyword evidence="3" id="KW-0732">Signal</keyword>
<evidence type="ECO:0000256" key="4">
    <source>
        <dbReference type="ARBA" id="ARBA00022989"/>
    </source>
</evidence>
<dbReference type="InterPro" id="IPR002889">
    <property type="entry name" value="WSC_carb-bd"/>
</dbReference>
<dbReference type="PANTHER" id="PTHR24269:SF16">
    <property type="entry name" value="PROTEIN SLG1"/>
    <property type="match status" value="1"/>
</dbReference>
<evidence type="ECO:0000256" key="2">
    <source>
        <dbReference type="ARBA" id="ARBA00022692"/>
    </source>
</evidence>
<keyword evidence="9" id="KW-1185">Reference proteome</keyword>
<keyword evidence="5" id="KW-0472">Membrane</keyword>
<evidence type="ECO:0000256" key="5">
    <source>
        <dbReference type="ARBA" id="ARBA00023136"/>
    </source>
</evidence>
<comment type="subcellular location">
    <subcellularLocation>
        <location evidence="1">Membrane</location>
        <topology evidence="1">Single-pass membrane protein</topology>
    </subcellularLocation>
</comment>
<dbReference type="EMBL" id="JAVHNQ010000007">
    <property type="protein sequence ID" value="KAK6341497.1"/>
    <property type="molecule type" value="Genomic_DNA"/>
</dbReference>
<comment type="caution">
    <text evidence="8">The sequence shown here is derived from an EMBL/GenBank/DDBJ whole genome shotgun (WGS) entry which is preliminary data.</text>
</comment>
<dbReference type="InterPro" id="IPR051836">
    <property type="entry name" value="Kremen_rcpt"/>
</dbReference>
<dbReference type="GO" id="GO:0005886">
    <property type="term" value="C:plasma membrane"/>
    <property type="evidence" value="ECO:0007669"/>
    <property type="project" value="TreeGrafter"/>
</dbReference>
<dbReference type="Pfam" id="PF01822">
    <property type="entry name" value="WSC"/>
    <property type="match status" value="2"/>
</dbReference>
<accession>A0AAV9UJM6</accession>
<evidence type="ECO:0000259" key="7">
    <source>
        <dbReference type="PROSITE" id="PS51212"/>
    </source>
</evidence>
<keyword evidence="6" id="KW-0325">Glycoprotein</keyword>
<proteinExistence type="predicted"/>
<feature type="domain" description="WSC" evidence="7">
    <location>
        <begin position="340"/>
        <end position="434"/>
    </location>
</feature>
<dbReference type="AlphaFoldDB" id="A0AAV9UJM6"/>
<gene>
    <name evidence="8" type="ORF">TWF696_008569</name>
</gene>
<evidence type="ECO:0000256" key="3">
    <source>
        <dbReference type="ARBA" id="ARBA00022729"/>
    </source>
</evidence>
<reference evidence="8 9" key="1">
    <citation type="submission" date="2019-10" db="EMBL/GenBank/DDBJ databases">
        <authorList>
            <person name="Palmer J.M."/>
        </authorList>
    </citation>
    <scope>NUCLEOTIDE SEQUENCE [LARGE SCALE GENOMIC DNA]</scope>
    <source>
        <strain evidence="8 9">TWF696</strain>
    </source>
</reference>
<keyword evidence="4" id="KW-1133">Transmembrane helix</keyword>
<dbReference type="Proteomes" id="UP001375240">
    <property type="component" value="Unassembled WGS sequence"/>
</dbReference>
<protein>
    <recommendedName>
        <fullName evidence="7">WSC domain-containing protein</fullName>
    </recommendedName>
</protein>
<keyword evidence="2" id="KW-0812">Transmembrane</keyword>
<evidence type="ECO:0000313" key="8">
    <source>
        <dbReference type="EMBL" id="KAK6341497.1"/>
    </source>
</evidence>
<sequence length="434" mass="45742">MKIEAVGVFSCFVAAANARAIVVRADAPVYSVEDVLSALSDPAQVSTPEPFCSSILSYRPATETVTTTTTGATSVTYTTDTTTLSTKTVTLGTFTVTDTFTSTATNTRTTLTATSYITQAPALLVKRAVTPAALRTFPGTLLTSACSEYITTTSTTTKYAQTKFTPVETRTRTQTVRTFTTTIGGTTETVTSTTTWTTISTSTATATVRLPAGQAAPTTYPGGSGWVYQSCIQDSFNSAGHALQGPYGATGQTPAQCIVTCQGLGFSLAGVQYGGECWCGNTILNGNGPAPEGECSKLCTSDNTMVCGNSFRMSLYARTGEATDAPIGPVAFTDFSVLKPFRYKGCYAEPPNQRAMKSVYTDPTGMTVQKCIQYALSKGATKCGVEYGGECWYDTVLASGHKKEETEALCNKPCPGDSQTACGGNLHFSYYSQT</sequence>
<feature type="domain" description="WSC" evidence="7">
    <location>
        <begin position="225"/>
        <end position="319"/>
    </location>
</feature>
<evidence type="ECO:0000256" key="6">
    <source>
        <dbReference type="ARBA" id="ARBA00023180"/>
    </source>
</evidence>
<name>A0AAV9UJM6_9PEZI</name>
<organism evidence="8 9">
    <name type="scientific">Orbilia brochopaga</name>
    <dbReference type="NCBI Taxonomy" id="3140254"/>
    <lineage>
        <taxon>Eukaryota</taxon>
        <taxon>Fungi</taxon>
        <taxon>Dikarya</taxon>
        <taxon>Ascomycota</taxon>
        <taxon>Pezizomycotina</taxon>
        <taxon>Orbiliomycetes</taxon>
        <taxon>Orbiliales</taxon>
        <taxon>Orbiliaceae</taxon>
        <taxon>Orbilia</taxon>
    </lineage>
</organism>